<dbReference type="InterPro" id="IPR002645">
    <property type="entry name" value="STAS_dom"/>
</dbReference>
<proteinExistence type="inferred from homology"/>
<dbReference type="NCBIfam" id="TIGR00377">
    <property type="entry name" value="ant_ant_sig"/>
    <property type="match status" value="1"/>
</dbReference>
<dbReference type="PANTHER" id="PTHR33495:SF2">
    <property type="entry name" value="ANTI-SIGMA FACTOR ANTAGONIST TM_1081-RELATED"/>
    <property type="match status" value="1"/>
</dbReference>
<evidence type="ECO:0000313" key="5">
    <source>
        <dbReference type="Proteomes" id="UP001470288"/>
    </source>
</evidence>
<dbReference type="Gene3D" id="3.30.750.24">
    <property type="entry name" value="STAS domain"/>
    <property type="match status" value="1"/>
</dbReference>
<accession>A0ABV1I3C0</accession>
<dbReference type="EMBL" id="JBBMFC010000025">
    <property type="protein sequence ID" value="MEQ2579697.1"/>
    <property type="molecule type" value="Genomic_DNA"/>
</dbReference>
<evidence type="ECO:0000259" key="3">
    <source>
        <dbReference type="PROSITE" id="PS50801"/>
    </source>
</evidence>
<evidence type="ECO:0000313" key="4">
    <source>
        <dbReference type="EMBL" id="MEQ2579697.1"/>
    </source>
</evidence>
<comment type="caution">
    <text evidence="4">The sequence shown here is derived from an EMBL/GenBank/DDBJ whole genome shotgun (WGS) entry which is preliminary data.</text>
</comment>
<dbReference type="PANTHER" id="PTHR33495">
    <property type="entry name" value="ANTI-SIGMA FACTOR ANTAGONIST TM_1081-RELATED-RELATED"/>
    <property type="match status" value="1"/>
</dbReference>
<keyword evidence="5" id="KW-1185">Reference proteome</keyword>
<dbReference type="PROSITE" id="PS50801">
    <property type="entry name" value="STAS"/>
    <property type="match status" value="1"/>
</dbReference>
<dbReference type="InterPro" id="IPR036513">
    <property type="entry name" value="STAS_dom_sf"/>
</dbReference>
<feature type="domain" description="STAS" evidence="3">
    <location>
        <begin position="11"/>
        <end position="105"/>
    </location>
</feature>
<dbReference type="CDD" id="cd07043">
    <property type="entry name" value="STAS_anti-anti-sigma_factors"/>
    <property type="match status" value="1"/>
</dbReference>
<organism evidence="4 5">
    <name type="scientific">Hominiventricola aquisgranensis</name>
    <dbReference type="NCBI Taxonomy" id="3133164"/>
    <lineage>
        <taxon>Bacteria</taxon>
        <taxon>Bacillati</taxon>
        <taxon>Bacillota</taxon>
        <taxon>Clostridia</taxon>
        <taxon>Lachnospirales</taxon>
        <taxon>Lachnospiraceae</taxon>
        <taxon>Hominiventricola</taxon>
    </lineage>
</organism>
<dbReference type="RefSeq" id="WP_178757248.1">
    <property type="nucleotide sequence ID" value="NZ_JBBMFC010000025.1"/>
</dbReference>
<comment type="similarity">
    <text evidence="1 2">Belongs to the anti-sigma-factor antagonist family.</text>
</comment>
<gene>
    <name evidence="4" type="ORF">WMO62_12840</name>
</gene>
<name>A0ABV1I3C0_9FIRM</name>
<protein>
    <recommendedName>
        <fullName evidence="2">Anti-sigma factor antagonist</fullName>
    </recommendedName>
</protein>
<reference evidence="4 5" key="1">
    <citation type="submission" date="2024-03" db="EMBL/GenBank/DDBJ databases">
        <title>Human intestinal bacterial collection.</title>
        <authorList>
            <person name="Pauvert C."/>
            <person name="Hitch T.C.A."/>
            <person name="Clavel T."/>
        </authorList>
    </citation>
    <scope>NUCLEOTIDE SEQUENCE [LARGE SCALE GENOMIC DNA]</scope>
    <source>
        <strain evidence="4 5">CLA-AA-H78B</strain>
    </source>
</reference>
<dbReference type="InterPro" id="IPR003658">
    <property type="entry name" value="Anti-sigma_ant"/>
</dbReference>
<evidence type="ECO:0000256" key="2">
    <source>
        <dbReference type="RuleBase" id="RU003749"/>
    </source>
</evidence>
<dbReference type="Pfam" id="PF01740">
    <property type="entry name" value="STAS"/>
    <property type="match status" value="1"/>
</dbReference>
<dbReference type="Proteomes" id="UP001470288">
    <property type="component" value="Unassembled WGS sequence"/>
</dbReference>
<sequence length="105" mass="12130">MGFLIREGARLVVRLPQEVDHHKTESIRIQVDQMIRKEPVTEVEFDFSRTMFMDSAGIGLLIGRSQMMEALGGKVIISHMSRRIQRVLELSGIEQYISLDKEEDR</sequence>
<evidence type="ECO:0000256" key="1">
    <source>
        <dbReference type="ARBA" id="ARBA00009013"/>
    </source>
</evidence>
<dbReference type="SUPFAM" id="SSF52091">
    <property type="entry name" value="SpoIIaa-like"/>
    <property type="match status" value="1"/>
</dbReference>